<evidence type="ECO:0000313" key="2">
    <source>
        <dbReference type="EMBL" id="KPL69956.1"/>
    </source>
</evidence>
<keyword evidence="1" id="KW-0472">Membrane</keyword>
<comment type="caution">
    <text evidence="2">The sequence shown here is derived from an EMBL/GenBank/DDBJ whole genome shotgun (WGS) entry which is preliminary data.</text>
</comment>
<proteinExistence type="predicted"/>
<feature type="transmembrane region" description="Helical" evidence="1">
    <location>
        <begin position="48"/>
        <end position="69"/>
    </location>
</feature>
<dbReference type="RefSeq" id="WP_062420863.1">
    <property type="nucleotide sequence ID" value="NZ_BBYA01000006.1"/>
</dbReference>
<protein>
    <submittedName>
        <fullName evidence="2">Uncharacterized protein</fullName>
    </submittedName>
</protein>
<name>A0A0P6WSK2_9CHLR</name>
<reference evidence="2 3" key="1">
    <citation type="submission" date="2015-07" db="EMBL/GenBank/DDBJ databases">
        <title>Genome sequence of Leptolinea tardivitalis DSM 16556.</title>
        <authorList>
            <person name="Hemp J."/>
            <person name="Ward L.M."/>
            <person name="Pace L.A."/>
            <person name="Fischer W.W."/>
        </authorList>
    </citation>
    <scope>NUCLEOTIDE SEQUENCE [LARGE SCALE GENOMIC DNA]</scope>
    <source>
        <strain evidence="2 3">YMTK-2</strain>
    </source>
</reference>
<keyword evidence="1" id="KW-0812">Transmembrane</keyword>
<dbReference type="AlphaFoldDB" id="A0A0P6WSK2"/>
<organism evidence="2 3">
    <name type="scientific">Leptolinea tardivitalis</name>
    <dbReference type="NCBI Taxonomy" id="229920"/>
    <lineage>
        <taxon>Bacteria</taxon>
        <taxon>Bacillati</taxon>
        <taxon>Chloroflexota</taxon>
        <taxon>Anaerolineae</taxon>
        <taxon>Anaerolineales</taxon>
        <taxon>Anaerolineaceae</taxon>
        <taxon>Leptolinea</taxon>
    </lineage>
</organism>
<gene>
    <name evidence="2" type="ORF">ADM99_16670</name>
</gene>
<dbReference type="Proteomes" id="UP000050430">
    <property type="component" value="Unassembled WGS sequence"/>
</dbReference>
<sequence>MNEMELLESKLGNLLKPRQANPDFVAELKSRLTYEPVISVETRKKYKAIWVIASALFVGGLVVFILSLLSGRSDRKMI</sequence>
<dbReference type="STRING" id="229920.ADM99_16670"/>
<accession>A0A0P6WSK2</accession>
<dbReference type="EMBL" id="LGCK01000015">
    <property type="protein sequence ID" value="KPL69956.1"/>
    <property type="molecule type" value="Genomic_DNA"/>
</dbReference>
<keyword evidence="1" id="KW-1133">Transmembrane helix</keyword>
<evidence type="ECO:0000256" key="1">
    <source>
        <dbReference type="SAM" id="Phobius"/>
    </source>
</evidence>
<evidence type="ECO:0000313" key="3">
    <source>
        <dbReference type="Proteomes" id="UP000050430"/>
    </source>
</evidence>
<keyword evidence="3" id="KW-1185">Reference proteome</keyword>